<evidence type="ECO:0000313" key="2">
    <source>
        <dbReference type="Proteomes" id="UP001203297"/>
    </source>
</evidence>
<evidence type="ECO:0000313" key="1">
    <source>
        <dbReference type="EMBL" id="KAI0294847.1"/>
    </source>
</evidence>
<organism evidence="1 2">
    <name type="scientific">Multifurca ochricompacta</name>
    <dbReference type="NCBI Taxonomy" id="376703"/>
    <lineage>
        <taxon>Eukaryota</taxon>
        <taxon>Fungi</taxon>
        <taxon>Dikarya</taxon>
        <taxon>Basidiomycota</taxon>
        <taxon>Agaricomycotina</taxon>
        <taxon>Agaricomycetes</taxon>
        <taxon>Russulales</taxon>
        <taxon>Russulaceae</taxon>
        <taxon>Multifurca</taxon>
    </lineage>
</organism>
<dbReference type="Proteomes" id="UP001203297">
    <property type="component" value="Unassembled WGS sequence"/>
</dbReference>
<protein>
    <submittedName>
        <fullName evidence="1">Uncharacterized protein</fullName>
    </submittedName>
</protein>
<reference evidence="1" key="1">
    <citation type="journal article" date="2022" name="New Phytol.">
        <title>Evolutionary transition to the ectomycorrhizal habit in the genomes of a hyperdiverse lineage of mushroom-forming fungi.</title>
        <authorList>
            <person name="Looney B."/>
            <person name="Miyauchi S."/>
            <person name="Morin E."/>
            <person name="Drula E."/>
            <person name="Courty P.E."/>
            <person name="Kohler A."/>
            <person name="Kuo A."/>
            <person name="LaButti K."/>
            <person name="Pangilinan J."/>
            <person name="Lipzen A."/>
            <person name="Riley R."/>
            <person name="Andreopoulos W."/>
            <person name="He G."/>
            <person name="Johnson J."/>
            <person name="Nolan M."/>
            <person name="Tritt A."/>
            <person name="Barry K.W."/>
            <person name="Grigoriev I.V."/>
            <person name="Nagy L.G."/>
            <person name="Hibbett D."/>
            <person name="Henrissat B."/>
            <person name="Matheny P.B."/>
            <person name="Labbe J."/>
            <person name="Martin F.M."/>
        </authorList>
    </citation>
    <scope>NUCLEOTIDE SEQUENCE</scope>
    <source>
        <strain evidence="1">BPL690</strain>
    </source>
</reference>
<dbReference type="EMBL" id="WTXG01000068">
    <property type="protein sequence ID" value="KAI0294847.1"/>
    <property type="molecule type" value="Genomic_DNA"/>
</dbReference>
<name>A0AAD4LY80_9AGAM</name>
<sequence>MPIRIFRSKVASARKNSSRKPLRGDFSSVSGMQQANSAWRRLSSGARNLICICGTDSMYEDDDFGPSIETFYAWTGDDASWTAPMSPTTSLYMSPAAPTRGQRVHFHPERARGNEKEELRGNKTDKFKRLTQTSQSGMVVAQIHEKRCARPQAETSQLYDHVSFLHLTERSSMETTATTTATTTTENPRPMAIGDIPEARRRLMAHYPIWGDGNKSDACPSRLLGSSTSAQALEKTKTKREGHDERMDCADARRAWEATKRRVLYIEEHGSLPDDEREDAEGAPRERRARRRKCWAEEVIRGQETRAVKKRRRNGGWWVRENGILAQLVGSHAISHPKKCSHIITSQSMHVFQRTARADERVIGRRPGLVDIIY</sequence>
<accession>A0AAD4LY80</accession>
<proteinExistence type="predicted"/>
<comment type="caution">
    <text evidence="1">The sequence shown here is derived from an EMBL/GenBank/DDBJ whole genome shotgun (WGS) entry which is preliminary data.</text>
</comment>
<dbReference type="AlphaFoldDB" id="A0AAD4LY80"/>
<keyword evidence="2" id="KW-1185">Reference proteome</keyword>
<gene>
    <name evidence="1" type="ORF">B0F90DRAFT_1754526</name>
</gene>